<feature type="region of interest" description="Disordered" evidence="1">
    <location>
        <begin position="810"/>
        <end position="839"/>
    </location>
</feature>
<accession>A0A1Y2ILF0</accession>
<protein>
    <recommendedName>
        <fullName evidence="2">Fungal-type protein kinase domain-containing protein</fullName>
    </recommendedName>
</protein>
<feature type="compositionally biased region" description="Low complexity" evidence="1">
    <location>
        <begin position="275"/>
        <end position="300"/>
    </location>
</feature>
<dbReference type="OrthoDB" id="5584477at2759"/>
<dbReference type="InterPro" id="IPR040976">
    <property type="entry name" value="Pkinase_fungal"/>
</dbReference>
<keyword evidence="4" id="KW-1185">Reference proteome</keyword>
<evidence type="ECO:0000259" key="2">
    <source>
        <dbReference type="Pfam" id="PF17667"/>
    </source>
</evidence>
<dbReference type="Gene3D" id="1.10.510.10">
    <property type="entry name" value="Transferase(Phosphotransferase) domain 1"/>
    <property type="match status" value="1"/>
</dbReference>
<dbReference type="InterPro" id="IPR011009">
    <property type="entry name" value="Kinase-like_dom_sf"/>
</dbReference>
<proteinExistence type="predicted"/>
<feature type="compositionally biased region" description="Polar residues" evidence="1">
    <location>
        <begin position="417"/>
        <end position="428"/>
    </location>
</feature>
<reference evidence="3 4" key="1">
    <citation type="journal article" date="2015" name="Biotechnol. Biofuels">
        <title>Enhanced degradation of softwood versus hardwood by the white-rot fungus Pycnoporus coccineus.</title>
        <authorList>
            <person name="Couturier M."/>
            <person name="Navarro D."/>
            <person name="Chevret D."/>
            <person name="Henrissat B."/>
            <person name="Piumi F."/>
            <person name="Ruiz-Duenas F.J."/>
            <person name="Martinez A.T."/>
            <person name="Grigoriev I.V."/>
            <person name="Riley R."/>
            <person name="Lipzen A."/>
            <person name="Berrin J.G."/>
            <person name="Master E.R."/>
            <person name="Rosso M.N."/>
        </authorList>
    </citation>
    <scope>NUCLEOTIDE SEQUENCE [LARGE SCALE GENOMIC DNA]</scope>
    <source>
        <strain evidence="3 4">BRFM310</strain>
    </source>
</reference>
<evidence type="ECO:0000313" key="3">
    <source>
        <dbReference type="EMBL" id="OSD01965.1"/>
    </source>
</evidence>
<dbReference type="PANTHER" id="PTHR38248">
    <property type="entry name" value="FUNK1 6"/>
    <property type="match status" value="1"/>
</dbReference>
<dbReference type="PANTHER" id="PTHR38248:SF2">
    <property type="entry name" value="FUNK1 11"/>
    <property type="match status" value="1"/>
</dbReference>
<organism evidence="3 4">
    <name type="scientific">Trametes coccinea (strain BRFM310)</name>
    <name type="common">Pycnoporus coccineus</name>
    <dbReference type="NCBI Taxonomy" id="1353009"/>
    <lineage>
        <taxon>Eukaryota</taxon>
        <taxon>Fungi</taxon>
        <taxon>Dikarya</taxon>
        <taxon>Basidiomycota</taxon>
        <taxon>Agaricomycotina</taxon>
        <taxon>Agaricomycetes</taxon>
        <taxon>Polyporales</taxon>
        <taxon>Polyporaceae</taxon>
        <taxon>Trametes</taxon>
    </lineage>
</organism>
<feature type="domain" description="Fungal-type protein kinase" evidence="2">
    <location>
        <begin position="334"/>
        <end position="607"/>
    </location>
</feature>
<evidence type="ECO:0000256" key="1">
    <source>
        <dbReference type="SAM" id="MobiDB-lite"/>
    </source>
</evidence>
<evidence type="ECO:0000313" key="4">
    <source>
        <dbReference type="Proteomes" id="UP000193067"/>
    </source>
</evidence>
<feature type="region of interest" description="Disordered" evidence="1">
    <location>
        <begin position="262"/>
        <end position="302"/>
    </location>
</feature>
<dbReference type="AlphaFoldDB" id="A0A1Y2ILF0"/>
<sequence length="839" mass="94024">MSNQHGACVAVVDLRDFEAQVFPDSLPSTTLPPILPVSLIKRLRELASSNGNMTPSRRKLFADTLVSGINKLKFAQGYIAIVHSTTAGRPDREEPVNVVFCPADYAQSTRRQTVDWTRAHTLMQFGSSGATCDPFGHIDEASSSSSQADKVIPEETSAAVESIFTYQHRTSLLSFHIQDNFLRMIRWDRGGVLVSKPIDYLKDPTVLPRLLSRFARLTDEQQGLDVSATRLEKTSAEYRLMNELGKDNSNVDIPFVEGVVPPPPQAHDFPATTIPGSSSMPKTSSPPSSTRTAASPPLATDSDTREFRHAKIAFQQSLAGGWPRYRLHVGEKRRAFLVAMPACSSTNLFGRGCRAYVAVDCATRRLVWLKESWRPANERSIPEGAILERFAGDSKLHVPTLVCHGFVQPNRADAPPNQVTQTPSSARLQRQRPLEPSPADVVTGKKRSRDEDDQSQADTHKRAKRAASPTPEYTHYRLVVKEIGLELEHFTSGWQLVRMIYECILTHSRAYREYGLLHGDISAGNILICPTTLKKDGKEVVVWRGMLIDWELARFVREDKGTAMPNHHDQTILTTWQYASLEAIRKPCKQTTVEDEIEAFFHVLLWYAVRFLRHTLPQPSVEPFVREFFDTFERYPSGEVHASDLKEDTIRKARLKFGKSNVILFCDDSCGPMHPLNGLLFELLRRLQARYAVMEWEEHAGSQAAELGPRRTHAVSGRHINKGAPPHVDPNDMLGDALRSGHRNARAPSQPLRPPSAKTLELARGLRTHTAVIKLFSKWMIDHRWPLLDKVDDQLPEDYCQTPRFVDIRDHTESGLKEGTNKRRKLAESGSAAAAAAST</sequence>
<name>A0A1Y2ILF0_TRAC3</name>
<gene>
    <name evidence="3" type="ORF">PYCCODRAFT_1411808</name>
</gene>
<dbReference type="EMBL" id="KZ084108">
    <property type="protein sequence ID" value="OSD01965.1"/>
    <property type="molecule type" value="Genomic_DNA"/>
</dbReference>
<feature type="compositionally biased region" description="Basic and acidic residues" evidence="1">
    <location>
        <begin position="810"/>
        <end position="821"/>
    </location>
</feature>
<feature type="region of interest" description="Disordered" evidence="1">
    <location>
        <begin position="412"/>
        <end position="469"/>
    </location>
</feature>
<dbReference type="Proteomes" id="UP000193067">
    <property type="component" value="Unassembled WGS sequence"/>
</dbReference>
<dbReference type="SUPFAM" id="SSF56112">
    <property type="entry name" value="Protein kinase-like (PK-like)"/>
    <property type="match status" value="1"/>
</dbReference>
<feature type="compositionally biased region" description="Low complexity" evidence="1">
    <location>
        <begin position="828"/>
        <end position="839"/>
    </location>
</feature>
<dbReference type="Pfam" id="PF17667">
    <property type="entry name" value="Pkinase_fungal"/>
    <property type="match status" value="1"/>
</dbReference>